<sequence>MVDKHIFEMYNHGIIRKEICIMNENTLKKTTHFISVIFNVASIIAIIVDIGAVILLGGTLLSQITRPGYLAKQIINAEMELVFSEWVAFLVCFIIKCSCIFLAIRYSKKLFYCISKQESPFTANTTKCINIIVIFTFASMVCPLYPYYPISFLSIIEGIFVVLIFRSITLIFKYGCSLQKEIDETL</sequence>
<gene>
    <name evidence="2" type="ORF">RUMHYD_00910</name>
</gene>
<dbReference type="Proteomes" id="UP000003100">
    <property type="component" value="Unassembled WGS sequence"/>
</dbReference>
<comment type="caution">
    <text evidence="2">The sequence shown here is derived from an EMBL/GenBank/DDBJ whole genome shotgun (WGS) entry which is preliminary data.</text>
</comment>
<proteinExistence type="predicted"/>
<reference evidence="2 3" key="1">
    <citation type="submission" date="2009-01" db="EMBL/GenBank/DDBJ databases">
        <authorList>
            <person name="Fulton L."/>
            <person name="Clifton S."/>
            <person name="Fulton B."/>
            <person name="Xu J."/>
            <person name="Minx P."/>
            <person name="Pepin K.H."/>
            <person name="Johnson M."/>
            <person name="Bhonagiri V."/>
            <person name="Nash W.E."/>
            <person name="Mardis E.R."/>
            <person name="Wilson R.K."/>
        </authorList>
    </citation>
    <scope>NUCLEOTIDE SEQUENCE [LARGE SCALE GENOMIC DNA]</scope>
    <source>
        <strain evidence="3">DSM 10507 / JCM 14656 / S5a33</strain>
    </source>
</reference>
<keyword evidence="1" id="KW-1133">Transmembrane helix</keyword>
<accession>C0CJ92</accession>
<dbReference type="HOGENOM" id="CLU_1451807_0_0_9"/>
<dbReference type="PATRIC" id="fig|476272.21.peg.3919"/>
<dbReference type="EMBL" id="ACBZ01000039">
    <property type="protein sequence ID" value="EEG50162.1"/>
    <property type="molecule type" value="Genomic_DNA"/>
</dbReference>
<feature type="transmembrane region" description="Helical" evidence="1">
    <location>
        <begin position="86"/>
        <end position="107"/>
    </location>
</feature>
<name>C0CJ92_BLAHS</name>
<evidence type="ECO:0000313" key="3">
    <source>
        <dbReference type="Proteomes" id="UP000003100"/>
    </source>
</evidence>
<protein>
    <recommendedName>
        <fullName evidence="4">DUF2975 domain-containing protein</fullName>
    </recommendedName>
</protein>
<keyword evidence="3" id="KW-1185">Reference proteome</keyword>
<keyword evidence="1" id="KW-0472">Membrane</keyword>
<feature type="transmembrane region" description="Helical" evidence="1">
    <location>
        <begin position="128"/>
        <end position="146"/>
    </location>
</feature>
<reference evidence="2 3" key="2">
    <citation type="submission" date="2009-02" db="EMBL/GenBank/DDBJ databases">
        <title>Draft genome sequence of Blautia hydrogenotrophica DSM 10507 (Ruminococcus hydrogenotrophicus DSM 10507).</title>
        <authorList>
            <person name="Sudarsanam P."/>
            <person name="Ley R."/>
            <person name="Guruge J."/>
            <person name="Turnbaugh P.J."/>
            <person name="Mahowald M."/>
            <person name="Liep D."/>
            <person name="Gordon J."/>
        </authorList>
    </citation>
    <scope>NUCLEOTIDE SEQUENCE [LARGE SCALE GENOMIC DNA]</scope>
    <source>
        <strain evidence="3">DSM 10507 / JCM 14656 / S5a33</strain>
    </source>
</reference>
<evidence type="ECO:0008006" key="4">
    <source>
        <dbReference type="Google" id="ProtNLM"/>
    </source>
</evidence>
<evidence type="ECO:0000313" key="2">
    <source>
        <dbReference type="EMBL" id="EEG50162.1"/>
    </source>
</evidence>
<dbReference type="eggNOG" id="ENOG5033KJV">
    <property type="taxonomic scope" value="Bacteria"/>
</dbReference>
<feature type="transmembrane region" description="Helical" evidence="1">
    <location>
        <begin position="36"/>
        <end position="61"/>
    </location>
</feature>
<feature type="transmembrane region" description="Helical" evidence="1">
    <location>
        <begin position="152"/>
        <end position="172"/>
    </location>
</feature>
<dbReference type="AlphaFoldDB" id="C0CJ92"/>
<keyword evidence="1" id="KW-0812">Transmembrane</keyword>
<evidence type="ECO:0000256" key="1">
    <source>
        <dbReference type="SAM" id="Phobius"/>
    </source>
</evidence>
<organism evidence="2 3">
    <name type="scientific">Blautia hydrogenotrophica (strain DSM 10507 / JCM 14656 / S5a33)</name>
    <name type="common">Ruminococcus hydrogenotrophicus</name>
    <dbReference type="NCBI Taxonomy" id="476272"/>
    <lineage>
        <taxon>Bacteria</taxon>
        <taxon>Bacillati</taxon>
        <taxon>Bacillota</taxon>
        <taxon>Clostridia</taxon>
        <taxon>Lachnospirales</taxon>
        <taxon>Lachnospiraceae</taxon>
        <taxon>Blautia</taxon>
    </lineage>
</organism>